<evidence type="ECO:0000313" key="3">
    <source>
        <dbReference type="Proteomes" id="UP001597417"/>
    </source>
</evidence>
<proteinExistence type="predicted"/>
<protein>
    <submittedName>
        <fullName evidence="2">GNAT family N-acetyltransferase</fullName>
        <ecNumber evidence="2">2.3.-.-</ecNumber>
    </submittedName>
</protein>
<reference evidence="3" key="1">
    <citation type="journal article" date="2019" name="Int. J. Syst. Evol. Microbiol.">
        <title>The Global Catalogue of Microorganisms (GCM) 10K type strain sequencing project: providing services to taxonomists for standard genome sequencing and annotation.</title>
        <authorList>
            <consortium name="The Broad Institute Genomics Platform"/>
            <consortium name="The Broad Institute Genome Sequencing Center for Infectious Disease"/>
            <person name="Wu L."/>
            <person name="Ma J."/>
        </authorList>
    </citation>
    <scope>NUCLEOTIDE SEQUENCE [LARGE SCALE GENOMIC DNA]</scope>
    <source>
        <strain evidence="3">CGMCC 4.7645</strain>
    </source>
</reference>
<organism evidence="2 3">
    <name type="scientific">Amycolatopsis pigmentata</name>
    <dbReference type="NCBI Taxonomy" id="450801"/>
    <lineage>
        <taxon>Bacteria</taxon>
        <taxon>Bacillati</taxon>
        <taxon>Actinomycetota</taxon>
        <taxon>Actinomycetes</taxon>
        <taxon>Pseudonocardiales</taxon>
        <taxon>Pseudonocardiaceae</taxon>
        <taxon>Amycolatopsis</taxon>
    </lineage>
</organism>
<feature type="domain" description="N-acetyltransferase" evidence="1">
    <location>
        <begin position="13"/>
        <end position="180"/>
    </location>
</feature>
<dbReference type="InterPro" id="IPR051531">
    <property type="entry name" value="N-acetyltransferase"/>
</dbReference>
<dbReference type="Gene3D" id="3.40.630.30">
    <property type="match status" value="1"/>
</dbReference>
<evidence type="ECO:0000259" key="1">
    <source>
        <dbReference type="PROSITE" id="PS51186"/>
    </source>
</evidence>
<comment type="caution">
    <text evidence="2">The sequence shown here is derived from an EMBL/GenBank/DDBJ whole genome shotgun (WGS) entry which is preliminary data.</text>
</comment>
<dbReference type="InterPro" id="IPR016181">
    <property type="entry name" value="Acyl_CoA_acyltransferase"/>
</dbReference>
<keyword evidence="3" id="KW-1185">Reference proteome</keyword>
<dbReference type="EMBL" id="JBHUKR010000029">
    <property type="protein sequence ID" value="MFD2422571.1"/>
    <property type="molecule type" value="Genomic_DNA"/>
</dbReference>
<dbReference type="RefSeq" id="WP_378271711.1">
    <property type="nucleotide sequence ID" value="NZ_JBHUKR010000029.1"/>
</dbReference>
<dbReference type="GO" id="GO:0016746">
    <property type="term" value="F:acyltransferase activity"/>
    <property type="evidence" value="ECO:0007669"/>
    <property type="project" value="UniProtKB-KW"/>
</dbReference>
<gene>
    <name evidence="2" type="ORF">ACFSXZ_40230</name>
</gene>
<dbReference type="SUPFAM" id="SSF55729">
    <property type="entry name" value="Acyl-CoA N-acyltransferases (Nat)"/>
    <property type="match status" value="1"/>
</dbReference>
<dbReference type="Proteomes" id="UP001597417">
    <property type="component" value="Unassembled WGS sequence"/>
</dbReference>
<name>A0ABW5GCC0_9PSEU</name>
<dbReference type="EC" id="2.3.-.-" evidence="2"/>
<accession>A0ABW5GCC0</accession>
<dbReference type="PANTHER" id="PTHR43792">
    <property type="entry name" value="GNAT FAMILY, PUTATIVE (AFU_ORTHOLOGUE AFUA_3G00765)-RELATED-RELATED"/>
    <property type="match status" value="1"/>
</dbReference>
<keyword evidence="2" id="KW-0808">Transferase</keyword>
<keyword evidence="2" id="KW-0012">Acyltransferase</keyword>
<dbReference type="PROSITE" id="PS51186">
    <property type="entry name" value="GNAT"/>
    <property type="match status" value="1"/>
</dbReference>
<dbReference type="Pfam" id="PF13302">
    <property type="entry name" value="Acetyltransf_3"/>
    <property type="match status" value="1"/>
</dbReference>
<dbReference type="InterPro" id="IPR000182">
    <property type="entry name" value="GNAT_dom"/>
</dbReference>
<sequence length="185" mass="20518">MLQPTYPVKTARLILRPFTRDDLSALHSLQSRPDVARYLGRAPRGRADTARVLAEKIENRALTIPGDALSIAVELIDTAELIGDLTLALTSVENNSGEIKVVFHPKHHGKGYAAEATAELLRLGFEEFGLHRIVGHCDGKNVASASLMEGLGMRREAHLRESELVDGVWKDELVYAMLAVEWQRR</sequence>
<evidence type="ECO:0000313" key="2">
    <source>
        <dbReference type="EMBL" id="MFD2422571.1"/>
    </source>
</evidence>